<keyword evidence="4" id="KW-0378">Hydrolase</keyword>
<dbReference type="Proteomes" id="UP001161757">
    <property type="component" value="Unassembled WGS sequence"/>
</dbReference>
<organism evidence="4 5">
    <name type="scientific">Exophiala dermatitidis</name>
    <name type="common">Black yeast-like fungus</name>
    <name type="synonym">Wangiella dermatitidis</name>
    <dbReference type="NCBI Taxonomy" id="5970"/>
    <lineage>
        <taxon>Eukaryota</taxon>
        <taxon>Fungi</taxon>
        <taxon>Dikarya</taxon>
        <taxon>Ascomycota</taxon>
        <taxon>Pezizomycotina</taxon>
        <taxon>Eurotiomycetes</taxon>
        <taxon>Chaetothyriomycetidae</taxon>
        <taxon>Chaetothyriales</taxon>
        <taxon>Herpotrichiellaceae</taxon>
        <taxon>Exophiala</taxon>
    </lineage>
</organism>
<feature type="region of interest" description="Disordered" evidence="2">
    <location>
        <begin position="27"/>
        <end position="105"/>
    </location>
</feature>
<dbReference type="GO" id="GO:0034551">
    <property type="term" value="P:mitochondrial respiratory chain complex III assembly"/>
    <property type="evidence" value="ECO:0007669"/>
    <property type="project" value="TreeGrafter"/>
</dbReference>
<dbReference type="InterPro" id="IPR007129">
    <property type="entry name" value="Ubiqinol_cyt_c_chaperone_CPB3"/>
</dbReference>
<evidence type="ECO:0000256" key="1">
    <source>
        <dbReference type="ARBA" id="ARBA00006407"/>
    </source>
</evidence>
<dbReference type="Pfam" id="PF03981">
    <property type="entry name" value="Ubiq_cyt_C_chap"/>
    <property type="match status" value="1"/>
</dbReference>
<dbReference type="PANTHER" id="PTHR12184">
    <property type="entry name" value="UBIQUINOL-CYTOCHROME C REDUCTASE COMPLEX ASSEMBLY FACTOR 1 FAMILY MEMBER"/>
    <property type="match status" value="1"/>
</dbReference>
<keyword evidence="4" id="KW-0121">Carboxypeptidase</keyword>
<dbReference type="PANTHER" id="PTHR12184:SF1">
    <property type="entry name" value="UBIQUINOL-CYTOCHROME-C REDUCTASE COMPLEX ASSEMBLY FACTOR 1"/>
    <property type="match status" value="1"/>
</dbReference>
<dbReference type="GO" id="GO:0005739">
    <property type="term" value="C:mitochondrion"/>
    <property type="evidence" value="ECO:0007669"/>
    <property type="project" value="TreeGrafter"/>
</dbReference>
<evidence type="ECO:0000256" key="2">
    <source>
        <dbReference type="SAM" id="MobiDB-lite"/>
    </source>
</evidence>
<keyword evidence="4" id="KW-0645">Protease</keyword>
<evidence type="ECO:0000259" key="3">
    <source>
        <dbReference type="Pfam" id="PF03981"/>
    </source>
</evidence>
<gene>
    <name evidence="4" type="primary">cbp3</name>
    <name evidence="4" type="ORF">HRR80_001221</name>
</gene>
<evidence type="ECO:0000313" key="4">
    <source>
        <dbReference type="EMBL" id="KAJ8994508.1"/>
    </source>
</evidence>
<sequence>MNTMGTFTVCSQCLRALRRSIRQEAGQLTSGASAARRQQQYLSTTSAGRARAAPQTATTTREQPVSQVTPPTTASTVTSNVTATPPSDEASAQQTPRGPSIPDGLSVSEMQKQIQGSLNRPDMVTRLAQGLRKTAKATTQTYITYGQTDILFKSCAKQADYFIPEDQRMQILTGKTPPKAADGADLGQPVGEPSWWFNTLDLPPTFSTWSGVTFLHMYLLTVRLRDIQDAAAFQSYHRYLIEHFSQQAEEKMIIQHNMTARGVRNKYLKDLFLQWRGNILAYDEGLLKGDAVLGAAVWRNLFRGQEDVDWEKVALVVGFMRRVISKLGLMRVHDILHGMDGPNGHWALAQKDAEALVARDSKGITEPFEN</sequence>
<dbReference type="InterPro" id="IPR021150">
    <property type="entry name" value="Ubiq_cyt_c_chap"/>
</dbReference>
<evidence type="ECO:0000313" key="5">
    <source>
        <dbReference type="Proteomes" id="UP001161757"/>
    </source>
</evidence>
<keyword evidence="4" id="KW-0808">Transferase</keyword>
<reference evidence="4" key="1">
    <citation type="submission" date="2023-01" db="EMBL/GenBank/DDBJ databases">
        <title>Exophiala dermititidis isolated from Cystic Fibrosis Patient.</title>
        <authorList>
            <person name="Kurbessoian T."/>
            <person name="Crocker A."/>
            <person name="Murante D."/>
            <person name="Hogan D.A."/>
            <person name="Stajich J.E."/>
        </authorList>
    </citation>
    <scope>NUCLEOTIDE SEQUENCE</scope>
    <source>
        <strain evidence="4">Ex8</strain>
    </source>
</reference>
<dbReference type="AlphaFoldDB" id="A0AAN6F0E3"/>
<comment type="similarity">
    <text evidence="1">Belongs to the CBP3 family.</text>
</comment>
<feature type="domain" description="Ubiquinol-cytochrome c chaperone" evidence="3">
    <location>
        <begin position="199"/>
        <end position="338"/>
    </location>
</feature>
<proteinExistence type="inferred from homology"/>
<name>A0AAN6F0E3_EXODE</name>
<dbReference type="GO" id="GO:0004180">
    <property type="term" value="F:carboxypeptidase activity"/>
    <property type="evidence" value="ECO:0007669"/>
    <property type="project" value="UniProtKB-KW"/>
</dbReference>
<dbReference type="EMBL" id="JAJGCB010000002">
    <property type="protein sequence ID" value="KAJ8994508.1"/>
    <property type="molecule type" value="Genomic_DNA"/>
</dbReference>
<protein>
    <submittedName>
        <fullName evidence="4">Serine carboxypeptidase 3</fullName>
        <ecNumber evidence="4">2.3.1.179</ecNumber>
    </submittedName>
</protein>
<comment type="caution">
    <text evidence="4">The sequence shown here is derived from an EMBL/GenBank/DDBJ whole genome shotgun (WGS) entry which is preliminary data.</text>
</comment>
<dbReference type="EC" id="2.3.1.179" evidence="4"/>
<dbReference type="GO" id="GO:0004315">
    <property type="term" value="F:3-oxoacyl-[acyl-carrier-protein] synthase activity"/>
    <property type="evidence" value="ECO:0007669"/>
    <property type="project" value="UniProtKB-EC"/>
</dbReference>
<feature type="compositionally biased region" description="Polar residues" evidence="2">
    <location>
        <begin position="27"/>
        <end position="47"/>
    </location>
</feature>
<feature type="compositionally biased region" description="Low complexity" evidence="2">
    <location>
        <begin position="49"/>
        <end position="87"/>
    </location>
</feature>
<accession>A0AAN6F0E3</accession>
<keyword evidence="4" id="KW-0012">Acyltransferase</keyword>